<dbReference type="Proteomes" id="UP000618319">
    <property type="component" value="Unassembled WGS sequence"/>
</dbReference>
<dbReference type="Gene3D" id="2.60.40.2340">
    <property type="match status" value="1"/>
</dbReference>
<accession>A0ABR9TBI8</accession>
<evidence type="ECO:0000313" key="2">
    <source>
        <dbReference type="Proteomes" id="UP000618319"/>
    </source>
</evidence>
<proteinExistence type="predicted"/>
<keyword evidence="2" id="KW-1185">Reference proteome</keyword>
<reference evidence="1 2" key="1">
    <citation type="submission" date="2018-02" db="EMBL/GenBank/DDBJ databases">
        <title>Sphingobacterium KA21.</title>
        <authorList>
            <person name="Vasarhelyi B.M."/>
            <person name="Deshmukh S."/>
            <person name="Balint B."/>
            <person name="Kukolya J."/>
        </authorList>
    </citation>
    <scope>NUCLEOTIDE SEQUENCE [LARGE SCALE GENOMIC DNA]</scope>
    <source>
        <strain evidence="1 2">Ka21</strain>
    </source>
</reference>
<sequence length="485" mass="51894">MNFINNILKKQIFPILGILFFGGLLSCSDELPDAMDTSSKHTDIRSIRIVNAGENGDEVLDGVINENTKMITFPPINPLTDFTRLQLEAELAEGASLEQSVYNVVYPERVYTATALLKINNAPRTKEYFITFEQIAPPDGANFVDFQIHDFSSNPLGADRYSAFVGGNTRSVGFDGENVLIVPNSGAGQPHVLKMEDLRNGNTVPMNLNTTGVAGGGIFHWMTGYMVDGHILLGNLTSGSALKLYHYESPAAAPQTILDLPVANVPGVSGAFRAGDLMSASLTSTGNGFVYFADNGNAVTNNRSLIRVSVSNFTNASSPTLISPAVGYGVIWDYFNRVGTSSSYLYTTHANPIVVVDANGATLYAMPANVLPATASDPKIIEFNNSRYLLFATAPVDQGSTVFMYDITAGDDVVSAIRALSTAEVISPVFQHSLGTNSNNGAPVAQTSFHVEKDEDGNDLKLSVVAAAANNGFAVFEFNKKEIGD</sequence>
<dbReference type="InterPro" id="IPR027863">
    <property type="entry name" value="DUF4623"/>
</dbReference>
<evidence type="ECO:0000313" key="1">
    <source>
        <dbReference type="EMBL" id="MBE8722732.1"/>
    </source>
</evidence>
<dbReference type="Pfam" id="PF15416">
    <property type="entry name" value="DUF4623"/>
    <property type="match status" value="1"/>
</dbReference>
<organism evidence="1 2">
    <name type="scientific">Sphingobacterium pedocola</name>
    <dbReference type="NCBI Taxonomy" id="2082722"/>
    <lineage>
        <taxon>Bacteria</taxon>
        <taxon>Pseudomonadati</taxon>
        <taxon>Bacteroidota</taxon>
        <taxon>Sphingobacteriia</taxon>
        <taxon>Sphingobacteriales</taxon>
        <taxon>Sphingobacteriaceae</taxon>
        <taxon>Sphingobacterium</taxon>
    </lineage>
</organism>
<name>A0ABR9TBI8_9SPHI</name>
<protein>
    <submittedName>
        <fullName evidence="1">DUF4623 domain-containing protein</fullName>
    </submittedName>
</protein>
<dbReference type="RefSeq" id="WP_196940895.1">
    <property type="nucleotide sequence ID" value="NZ_MU158692.1"/>
</dbReference>
<gene>
    <name evidence="1" type="ORF">C4F40_18595</name>
</gene>
<comment type="caution">
    <text evidence="1">The sequence shown here is derived from an EMBL/GenBank/DDBJ whole genome shotgun (WGS) entry which is preliminary data.</text>
</comment>
<dbReference type="EMBL" id="PSKQ01000025">
    <property type="protein sequence ID" value="MBE8722732.1"/>
    <property type="molecule type" value="Genomic_DNA"/>
</dbReference>